<evidence type="ECO:0000256" key="1">
    <source>
        <dbReference type="SAM" id="SignalP"/>
    </source>
</evidence>
<evidence type="ECO:0000313" key="2">
    <source>
        <dbReference type="EMBL" id="KKY26070.1"/>
    </source>
</evidence>
<protein>
    <submittedName>
        <fullName evidence="2">Putative beta gamma crystallin</fullName>
    </submittedName>
</protein>
<name>A0A0G2HBX9_9PEZI</name>
<organism evidence="2 3">
    <name type="scientific">Diplodia seriata</name>
    <dbReference type="NCBI Taxonomy" id="420778"/>
    <lineage>
        <taxon>Eukaryota</taxon>
        <taxon>Fungi</taxon>
        <taxon>Dikarya</taxon>
        <taxon>Ascomycota</taxon>
        <taxon>Pezizomycotina</taxon>
        <taxon>Dothideomycetes</taxon>
        <taxon>Dothideomycetes incertae sedis</taxon>
        <taxon>Botryosphaeriales</taxon>
        <taxon>Botryosphaeriaceae</taxon>
        <taxon>Diplodia</taxon>
    </lineage>
</organism>
<dbReference type="AlphaFoldDB" id="A0A0G2HBX9"/>
<feature type="signal peptide" evidence="1">
    <location>
        <begin position="1"/>
        <end position="26"/>
    </location>
</feature>
<dbReference type="Gene3D" id="2.60.20.10">
    <property type="entry name" value="Crystallins"/>
    <property type="match status" value="1"/>
</dbReference>
<keyword evidence="1" id="KW-0732">Signal</keyword>
<sequence length="150" mass="16776">MHFTTIATTLTTLLLASASMALPATASTGATATDLYTTLDDIANTNSTDTADLTKRQWMYKKVRYCENSNGGGRCVTQSFRHGLCYNMDPWWNDRVSSIYPESNWRCRMHLNRDCRGGSRDVGPNWGINELKSVGWNDRMSSIDCFSQAG</sequence>
<dbReference type="EMBL" id="LAQI01000033">
    <property type="protein sequence ID" value="KKY26070.1"/>
    <property type="molecule type" value="Genomic_DNA"/>
</dbReference>
<accession>A0A0G2HBX9</accession>
<evidence type="ECO:0000313" key="3">
    <source>
        <dbReference type="Proteomes" id="UP000034182"/>
    </source>
</evidence>
<comment type="caution">
    <text evidence="2">The sequence shown here is derived from an EMBL/GenBank/DDBJ whole genome shotgun (WGS) entry which is preliminary data.</text>
</comment>
<reference evidence="2 3" key="2">
    <citation type="submission" date="2015-05" db="EMBL/GenBank/DDBJ databases">
        <title>Distinctive expansion of gene families associated with plant cell wall degradation and secondary metabolism in the genomes of grapevine trunk pathogens.</title>
        <authorList>
            <person name="Lawrence D.P."/>
            <person name="Travadon R."/>
            <person name="Rolshausen P.E."/>
            <person name="Baumgartner K."/>
        </authorList>
    </citation>
    <scope>NUCLEOTIDE SEQUENCE [LARGE SCALE GENOMIC DNA]</scope>
    <source>
        <strain evidence="2">DS831</strain>
    </source>
</reference>
<reference evidence="2 3" key="1">
    <citation type="submission" date="2015-03" db="EMBL/GenBank/DDBJ databases">
        <authorList>
            <person name="Morales-Cruz A."/>
            <person name="Amrine K.C."/>
            <person name="Cantu D."/>
        </authorList>
    </citation>
    <scope>NUCLEOTIDE SEQUENCE [LARGE SCALE GENOMIC DNA]</scope>
    <source>
        <strain evidence="2">DS831</strain>
    </source>
</reference>
<proteinExistence type="predicted"/>
<gene>
    <name evidence="2" type="ORF">UCDDS831_g01580</name>
</gene>
<feature type="chain" id="PRO_5002544800" evidence="1">
    <location>
        <begin position="27"/>
        <end position="150"/>
    </location>
</feature>
<dbReference type="Proteomes" id="UP000034182">
    <property type="component" value="Unassembled WGS sequence"/>
</dbReference>